<sequence length="351" mass="39204">GDVKGSEVISRSETDTGLFTIMGSDLKKEGKKPQFKESEASHNRNVLNKRNFSQSSKIDQQESREKSLSSRDLVEQRRRFELVSTGCQTEPRQLKGKIVQCNINPIKSTKEPGLLETNYENGIIVSKLLTKFKTRLPSSIPEKIFAQVTSLQTPLKENTFSFSMGPVTLSDMDCPKFRAVLRGAEEFSLAFDRNCQGILKASHASQESLTSLISQLKHLELGNRYMVMSIVYKCGSETNVDVWKATLLFMYEQDIQMENQSLVSDGKIRAKLCLKGVPKGVSKDFIHLLFPEAINVRAGPGTLEERTVLLGVSNSRLVEEILSCYDLLIICGSQINLSHINPAEVQQNLPA</sequence>
<gene>
    <name evidence="2" type="primary">ORF68587</name>
</gene>
<feature type="region of interest" description="Disordered" evidence="1">
    <location>
        <begin position="1"/>
        <end position="49"/>
    </location>
</feature>
<feature type="non-terminal residue" evidence="2">
    <location>
        <position position="351"/>
    </location>
</feature>
<feature type="compositionally biased region" description="Basic and acidic residues" evidence="1">
    <location>
        <begin position="25"/>
        <end position="42"/>
    </location>
</feature>
<evidence type="ECO:0000256" key="1">
    <source>
        <dbReference type="SAM" id="MobiDB-lite"/>
    </source>
</evidence>
<organism evidence="2">
    <name type="scientific">Arion vulgaris</name>
    <dbReference type="NCBI Taxonomy" id="1028688"/>
    <lineage>
        <taxon>Eukaryota</taxon>
        <taxon>Metazoa</taxon>
        <taxon>Spiralia</taxon>
        <taxon>Lophotrochozoa</taxon>
        <taxon>Mollusca</taxon>
        <taxon>Gastropoda</taxon>
        <taxon>Heterobranchia</taxon>
        <taxon>Euthyneura</taxon>
        <taxon>Panpulmonata</taxon>
        <taxon>Eupulmonata</taxon>
        <taxon>Stylommatophora</taxon>
        <taxon>Helicina</taxon>
        <taxon>Arionoidea</taxon>
        <taxon>Arionidae</taxon>
        <taxon>Arion</taxon>
    </lineage>
</organism>
<evidence type="ECO:0000313" key="2">
    <source>
        <dbReference type="EMBL" id="CEK69009.1"/>
    </source>
</evidence>
<protein>
    <submittedName>
        <fullName evidence="2">Uncharacterized protein</fullName>
    </submittedName>
</protein>
<dbReference type="EMBL" id="HACG01022144">
    <property type="protein sequence ID" value="CEK69009.1"/>
    <property type="molecule type" value="Transcribed_RNA"/>
</dbReference>
<feature type="non-terminal residue" evidence="2">
    <location>
        <position position="1"/>
    </location>
</feature>
<proteinExistence type="predicted"/>
<accession>A0A0B6ZK85</accession>
<feature type="compositionally biased region" description="Basic and acidic residues" evidence="1">
    <location>
        <begin position="1"/>
        <end position="14"/>
    </location>
</feature>
<dbReference type="AlphaFoldDB" id="A0A0B6ZK85"/>
<name>A0A0B6ZK85_9EUPU</name>
<reference evidence="2" key="1">
    <citation type="submission" date="2014-12" db="EMBL/GenBank/DDBJ databases">
        <title>Insight into the proteome of Arion vulgaris.</title>
        <authorList>
            <person name="Aradska J."/>
            <person name="Bulat T."/>
            <person name="Smidak R."/>
            <person name="Sarate P."/>
            <person name="Gangsoo J."/>
            <person name="Sialana F."/>
            <person name="Bilban M."/>
            <person name="Lubec G."/>
        </authorList>
    </citation>
    <scope>NUCLEOTIDE SEQUENCE</scope>
    <source>
        <tissue evidence="2">Skin</tissue>
    </source>
</reference>